<keyword evidence="2" id="KW-1185">Reference proteome</keyword>
<name>A0ABW2LCA6_9BACT</name>
<evidence type="ECO:0000313" key="2">
    <source>
        <dbReference type="Proteomes" id="UP001596472"/>
    </source>
</evidence>
<comment type="caution">
    <text evidence="1">The sequence shown here is derived from an EMBL/GenBank/DDBJ whole genome shotgun (WGS) entry which is preliminary data.</text>
</comment>
<proteinExistence type="predicted"/>
<gene>
    <name evidence="1" type="ORF">ACFQY0_18800</name>
</gene>
<reference evidence="2" key="1">
    <citation type="journal article" date="2019" name="Int. J. Syst. Evol. Microbiol.">
        <title>The Global Catalogue of Microorganisms (GCM) 10K type strain sequencing project: providing services to taxonomists for standard genome sequencing and annotation.</title>
        <authorList>
            <consortium name="The Broad Institute Genomics Platform"/>
            <consortium name="The Broad Institute Genome Sequencing Center for Infectious Disease"/>
            <person name="Wu L."/>
            <person name="Ma J."/>
        </authorList>
    </citation>
    <scope>NUCLEOTIDE SEQUENCE [LARGE SCALE GENOMIC DNA]</scope>
    <source>
        <strain evidence="2">CGMCC 4.1467</strain>
    </source>
</reference>
<dbReference type="Proteomes" id="UP001596472">
    <property type="component" value="Unassembled WGS sequence"/>
</dbReference>
<evidence type="ECO:0000313" key="1">
    <source>
        <dbReference type="EMBL" id="MFC7339250.1"/>
    </source>
</evidence>
<organism evidence="1 2">
    <name type="scientific">Haloferula chungangensis</name>
    <dbReference type="NCBI Taxonomy" id="1048331"/>
    <lineage>
        <taxon>Bacteria</taxon>
        <taxon>Pseudomonadati</taxon>
        <taxon>Verrucomicrobiota</taxon>
        <taxon>Verrucomicrobiia</taxon>
        <taxon>Verrucomicrobiales</taxon>
        <taxon>Verrucomicrobiaceae</taxon>
        <taxon>Haloferula</taxon>
    </lineage>
</organism>
<dbReference type="EMBL" id="JBHTBS010000014">
    <property type="protein sequence ID" value="MFC7339250.1"/>
    <property type="molecule type" value="Genomic_DNA"/>
</dbReference>
<accession>A0ABW2LCA6</accession>
<sequence>MMETWISSSCDRFTRSDFAFLAEILSPGDQNRHLWTLWEDPEAMREMLDLKEVFRGVIDSPGAVCVSPHFYFYVLVRHSFLQAGIEDVAVADFVSAVLAERVGADPDDVLKGVPSGLTHVTDFVSILESAHGRLRFHLQVAAGNQFLVLTGLFPGFLQRRCERRGAPGVEFYENFARKAYRQAADNPNVPRNAPRQLFGNLSEVLPQARLTLNRVAEELVFLGD</sequence>
<protein>
    <submittedName>
        <fullName evidence="1">Uncharacterized protein</fullName>
    </submittedName>
</protein>